<evidence type="ECO:0000256" key="3">
    <source>
        <dbReference type="ARBA" id="ARBA00022448"/>
    </source>
</evidence>
<evidence type="ECO:0000313" key="14">
    <source>
        <dbReference type="Proteomes" id="UP000502706"/>
    </source>
</evidence>
<evidence type="ECO:0000256" key="2">
    <source>
        <dbReference type="ARBA" id="ARBA00007543"/>
    </source>
</evidence>
<feature type="transmembrane region" description="Helical" evidence="12">
    <location>
        <begin position="6"/>
        <end position="34"/>
    </location>
</feature>
<dbReference type="GO" id="GO:0070069">
    <property type="term" value="C:cytochrome complex"/>
    <property type="evidence" value="ECO:0007669"/>
    <property type="project" value="TreeGrafter"/>
</dbReference>
<evidence type="ECO:0000256" key="8">
    <source>
        <dbReference type="ARBA" id="ARBA00022982"/>
    </source>
</evidence>
<dbReference type="GO" id="GO:0046872">
    <property type="term" value="F:metal ion binding"/>
    <property type="evidence" value="ECO:0007669"/>
    <property type="project" value="UniProtKB-KW"/>
</dbReference>
<keyword evidence="10" id="KW-0408">Iron</keyword>
<feature type="transmembrane region" description="Helical" evidence="12">
    <location>
        <begin position="314"/>
        <end position="335"/>
    </location>
</feature>
<keyword evidence="7" id="KW-0479">Metal-binding</keyword>
<feature type="transmembrane region" description="Helical" evidence="12">
    <location>
        <begin position="80"/>
        <end position="100"/>
    </location>
</feature>
<feature type="transmembrane region" description="Helical" evidence="12">
    <location>
        <begin position="206"/>
        <end position="226"/>
    </location>
</feature>
<dbReference type="GO" id="GO:0005886">
    <property type="term" value="C:plasma membrane"/>
    <property type="evidence" value="ECO:0007669"/>
    <property type="project" value="UniProtKB-SubCell"/>
</dbReference>
<dbReference type="GO" id="GO:0019646">
    <property type="term" value="P:aerobic electron transport chain"/>
    <property type="evidence" value="ECO:0007669"/>
    <property type="project" value="TreeGrafter"/>
</dbReference>
<keyword evidence="14" id="KW-1185">Reference proteome</keyword>
<evidence type="ECO:0000256" key="7">
    <source>
        <dbReference type="ARBA" id="ARBA00022723"/>
    </source>
</evidence>
<accession>A0A6G8PW38</accession>
<dbReference type="PIRSF" id="PIRSF000267">
    <property type="entry name" value="Cyt_oxidse_sub2"/>
    <property type="match status" value="1"/>
</dbReference>
<dbReference type="Pfam" id="PF02322">
    <property type="entry name" value="Cyt_bd_oxida_II"/>
    <property type="match status" value="1"/>
</dbReference>
<keyword evidence="5" id="KW-0349">Heme</keyword>
<feature type="transmembrane region" description="Helical" evidence="12">
    <location>
        <begin position="168"/>
        <end position="190"/>
    </location>
</feature>
<dbReference type="Proteomes" id="UP000502706">
    <property type="component" value="Chromosome"/>
</dbReference>
<dbReference type="GO" id="GO:0016682">
    <property type="term" value="F:oxidoreductase activity, acting on diphenols and related substances as donors, oxygen as acceptor"/>
    <property type="evidence" value="ECO:0007669"/>
    <property type="project" value="TreeGrafter"/>
</dbReference>
<evidence type="ECO:0000256" key="6">
    <source>
        <dbReference type="ARBA" id="ARBA00022692"/>
    </source>
</evidence>
<evidence type="ECO:0000256" key="11">
    <source>
        <dbReference type="ARBA" id="ARBA00023136"/>
    </source>
</evidence>
<comment type="similarity">
    <text evidence="2">Belongs to the cytochrome ubiquinol oxidase subunit 2 family.</text>
</comment>
<dbReference type="GO" id="GO:0009055">
    <property type="term" value="F:electron transfer activity"/>
    <property type="evidence" value="ECO:0007669"/>
    <property type="project" value="TreeGrafter"/>
</dbReference>
<gene>
    <name evidence="13" type="primary">cydB</name>
    <name evidence="13" type="ORF">GBA65_07645</name>
</gene>
<keyword evidence="11 12" id="KW-0472">Membrane</keyword>
<evidence type="ECO:0000256" key="4">
    <source>
        <dbReference type="ARBA" id="ARBA00022475"/>
    </source>
</evidence>
<keyword evidence="3" id="KW-0813">Transport</keyword>
<evidence type="ECO:0000256" key="1">
    <source>
        <dbReference type="ARBA" id="ARBA00004651"/>
    </source>
</evidence>
<keyword evidence="4" id="KW-1003">Cell membrane</keyword>
<feature type="transmembrane region" description="Helical" evidence="12">
    <location>
        <begin position="265"/>
        <end position="285"/>
    </location>
</feature>
<evidence type="ECO:0000256" key="5">
    <source>
        <dbReference type="ARBA" id="ARBA00022617"/>
    </source>
</evidence>
<dbReference type="PANTHER" id="PTHR43141:SF5">
    <property type="entry name" value="CYTOCHROME BD-I UBIQUINOL OXIDASE SUBUNIT 2"/>
    <property type="match status" value="1"/>
</dbReference>
<dbReference type="AlphaFoldDB" id="A0A6G8PW38"/>
<name>A0A6G8PW38_9ACTN</name>
<keyword evidence="6 12" id="KW-0812">Transmembrane</keyword>
<dbReference type="InterPro" id="IPR003317">
    <property type="entry name" value="Cyt-d_oxidase_su2"/>
</dbReference>
<dbReference type="NCBIfam" id="TIGR00203">
    <property type="entry name" value="cydB"/>
    <property type="match status" value="1"/>
</dbReference>
<sequence length="346" mass="38066">METVWFIAVALMITVYVLLDGFDLGAGAIHPFVAKGERERRLVLRSIGPVWDGNEVWIIAAGGTLFFAFPLLYASGFSGFYLPLFVVLWLLIIRGLSIELRGHIENPLWASFWDAGFFLGSALLAVFFGVALGNVVRGVPLNEDGDFFQPLWTDFNPFSENPGIIDPYTVLIGVLALTTLIVHGANWIALKTEDELNARALRFSRAFSLALVLLTAVATPATFWVSPWMLESFSERPYGYVLPLVAAAGLAGTVYFAFRGRDRAAFLSSGAYIVGMLTSTVFAVYPNVLPAVDPRNSLTIFNAASSDYSQAVGLVWWSIGMALAAVYFVVIYRLFRGKVRLEDEGY</sequence>
<feature type="transmembrane region" description="Helical" evidence="12">
    <location>
        <begin position="112"/>
        <end position="132"/>
    </location>
</feature>
<evidence type="ECO:0000313" key="13">
    <source>
        <dbReference type="EMBL" id="QIN78420.1"/>
    </source>
</evidence>
<evidence type="ECO:0000256" key="10">
    <source>
        <dbReference type="ARBA" id="ARBA00023004"/>
    </source>
</evidence>
<proteinExistence type="inferred from homology"/>
<protein>
    <submittedName>
        <fullName evidence="13">Cytochrome d ubiquinol oxidase subunit II</fullName>
    </submittedName>
</protein>
<feature type="transmembrane region" description="Helical" evidence="12">
    <location>
        <begin position="238"/>
        <end position="258"/>
    </location>
</feature>
<evidence type="ECO:0000256" key="9">
    <source>
        <dbReference type="ARBA" id="ARBA00022989"/>
    </source>
</evidence>
<keyword evidence="8" id="KW-0249">Electron transport</keyword>
<dbReference type="PANTHER" id="PTHR43141">
    <property type="entry name" value="CYTOCHROME BD2 SUBUNIT II"/>
    <property type="match status" value="1"/>
</dbReference>
<dbReference type="KEGG" id="rmar:GBA65_07645"/>
<dbReference type="EMBL" id="CP045121">
    <property type="protein sequence ID" value="QIN78420.1"/>
    <property type="molecule type" value="Genomic_DNA"/>
</dbReference>
<comment type="subcellular location">
    <subcellularLocation>
        <location evidence="1">Cell membrane</location>
        <topology evidence="1">Multi-pass membrane protein</topology>
    </subcellularLocation>
</comment>
<evidence type="ECO:0000256" key="12">
    <source>
        <dbReference type="SAM" id="Phobius"/>
    </source>
</evidence>
<feature type="transmembrane region" description="Helical" evidence="12">
    <location>
        <begin position="55"/>
        <end position="74"/>
    </location>
</feature>
<organism evidence="13 14">
    <name type="scientific">Rubrobacter marinus</name>
    <dbReference type="NCBI Taxonomy" id="2653852"/>
    <lineage>
        <taxon>Bacteria</taxon>
        <taxon>Bacillati</taxon>
        <taxon>Actinomycetota</taxon>
        <taxon>Rubrobacteria</taxon>
        <taxon>Rubrobacterales</taxon>
        <taxon>Rubrobacteraceae</taxon>
        <taxon>Rubrobacter</taxon>
    </lineage>
</organism>
<dbReference type="RefSeq" id="WP_166396094.1">
    <property type="nucleotide sequence ID" value="NZ_CP045121.1"/>
</dbReference>
<reference evidence="13 14" key="1">
    <citation type="submission" date="2019-10" db="EMBL/GenBank/DDBJ databases">
        <title>Rubrobacter sp nov SCSIO 52915 isolated from a deep-sea sediment in the South China Sea.</title>
        <authorList>
            <person name="Chen R.W."/>
        </authorList>
    </citation>
    <scope>NUCLEOTIDE SEQUENCE [LARGE SCALE GENOMIC DNA]</scope>
    <source>
        <strain evidence="13 14">SCSIO 52915</strain>
    </source>
</reference>
<keyword evidence="9 12" id="KW-1133">Transmembrane helix</keyword>